<evidence type="ECO:0000259" key="7">
    <source>
        <dbReference type="Pfam" id="PF04542"/>
    </source>
</evidence>
<evidence type="ECO:0000313" key="8">
    <source>
        <dbReference type="EMBL" id="MTK20432.1"/>
    </source>
</evidence>
<comment type="similarity">
    <text evidence="1 6">Belongs to the sigma-70 factor family. ECF subfamily.</text>
</comment>
<gene>
    <name evidence="8" type="ORF">GMA92_03125</name>
</gene>
<reference evidence="8 9" key="1">
    <citation type="journal article" date="2019" name="Nat. Med.">
        <title>A library of human gut bacterial isolates paired with longitudinal multiomics data enables mechanistic microbiome research.</title>
        <authorList>
            <person name="Poyet M."/>
            <person name="Groussin M."/>
            <person name="Gibbons S.M."/>
            <person name="Avila-Pacheco J."/>
            <person name="Jiang X."/>
            <person name="Kearney S.M."/>
            <person name="Perrotta A.R."/>
            <person name="Berdy B."/>
            <person name="Zhao S."/>
            <person name="Lieberman T.D."/>
            <person name="Swanson P.K."/>
            <person name="Smith M."/>
            <person name="Roesemann S."/>
            <person name="Alexander J.E."/>
            <person name="Rich S.A."/>
            <person name="Livny J."/>
            <person name="Vlamakis H."/>
            <person name="Clish C."/>
            <person name="Bullock K."/>
            <person name="Deik A."/>
            <person name="Scott J."/>
            <person name="Pierce K.A."/>
            <person name="Xavier R.J."/>
            <person name="Alm E.J."/>
        </authorList>
    </citation>
    <scope>NUCLEOTIDE SEQUENCE [LARGE SCALE GENOMIC DNA]</scope>
    <source>
        <strain evidence="8 9">BIOML-A198</strain>
    </source>
</reference>
<dbReference type="GeneID" id="60058173"/>
<organism evidence="8 9">
    <name type="scientific">Turicibacter sanguinis</name>
    <dbReference type="NCBI Taxonomy" id="154288"/>
    <lineage>
        <taxon>Bacteria</taxon>
        <taxon>Bacillati</taxon>
        <taxon>Bacillota</taxon>
        <taxon>Erysipelotrichia</taxon>
        <taxon>Erysipelotrichales</taxon>
        <taxon>Turicibacteraceae</taxon>
        <taxon>Turicibacter</taxon>
    </lineage>
</organism>
<dbReference type="Proteomes" id="UP000487649">
    <property type="component" value="Unassembled WGS sequence"/>
</dbReference>
<sequence length="174" mass="20629">MVTHEQLNASFSDGGEIELNEAITLYGQNLMRYCHNILCDYHEAEDVVQMTFVKAYQKRHQFRSGSSLSAWLYRIAYHHCMDILRKRKLLFFLPKQENDHHMSEEVKEALAKLSTMERALIFNRIIEERDYKELEVIYNLPAATLRKRYERARKKLSEQLIETLPNGSVMMNEI</sequence>
<comment type="caution">
    <text evidence="8">The sequence shown here is derived from an EMBL/GenBank/DDBJ whole genome shotgun (WGS) entry which is preliminary data.</text>
</comment>
<keyword evidence="2 6" id="KW-0805">Transcription regulation</keyword>
<dbReference type="InterPro" id="IPR013325">
    <property type="entry name" value="RNA_pol_sigma_r2"/>
</dbReference>
<evidence type="ECO:0000256" key="1">
    <source>
        <dbReference type="ARBA" id="ARBA00010641"/>
    </source>
</evidence>
<dbReference type="SUPFAM" id="SSF88659">
    <property type="entry name" value="Sigma3 and sigma4 domains of RNA polymerase sigma factors"/>
    <property type="match status" value="1"/>
</dbReference>
<dbReference type="Gene3D" id="1.10.1740.10">
    <property type="match status" value="1"/>
</dbReference>
<keyword evidence="3 6" id="KW-0731">Sigma factor</keyword>
<dbReference type="AlphaFoldDB" id="A0A173S1J0"/>
<protein>
    <recommendedName>
        <fullName evidence="6">RNA polymerase sigma factor</fullName>
    </recommendedName>
</protein>
<dbReference type="GO" id="GO:0016987">
    <property type="term" value="F:sigma factor activity"/>
    <property type="evidence" value="ECO:0007669"/>
    <property type="project" value="UniProtKB-KW"/>
</dbReference>
<dbReference type="InterPro" id="IPR013324">
    <property type="entry name" value="RNA_pol_sigma_r3/r4-like"/>
</dbReference>
<dbReference type="PANTHER" id="PTHR43133:SF51">
    <property type="entry name" value="RNA POLYMERASE SIGMA FACTOR"/>
    <property type="match status" value="1"/>
</dbReference>
<keyword evidence="4 6" id="KW-0238">DNA-binding</keyword>
<dbReference type="EMBL" id="WMQE01000005">
    <property type="protein sequence ID" value="MTK20432.1"/>
    <property type="molecule type" value="Genomic_DNA"/>
</dbReference>
<dbReference type="PROSITE" id="PS01063">
    <property type="entry name" value="SIGMA70_ECF"/>
    <property type="match status" value="1"/>
</dbReference>
<evidence type="ECO:0000256" key="3">
    <source>
        <dbReference type="ARBA" id="ARBA00023082"/>
    </source>
</evidence>
<name>A0A173S1J0_9FIRM</name>
<dbReference type="PANTHER" id="PTHR43133">
    <property type="entry name" value="RNA POLYMERASE ECF-TYPE SIGMA FACTO"/>
    <property type="match status" value="1"/>
</dbReference>
<evidence type="ECO:0000256" key="5">
    <source>
        <dbReference type="ARBA" id="ARBA00023163"/>
    </source>
</evidence>
<dbReference type="RefSeq" id="WP_006783857.1">
    <property type="nucleotide sequence ID" value="NZ_CABJBH010000022.1"/>
</dbReference>
<dbReference type="InterPro" id="IPR039425">
    <property type="entry name" value="RNA_pol_sigma-70-like"/>
</dbReference>
<dbReference type="GO" id="GO:0003677">
    <property type="term" value="F:DNA binding"/>
    <property type="evidence" value="ECO:0007669"/>
    <property type="project" value="UniProtKB-KW"/>
</dbReference>
<dbReference type="NCBIfam" id="TIGR02937">
    <property type="entry name" value="sigma70-ECF"/>
    <property type="match status" value="1"/>
</dbReference>
<evidence type="ECO:0000256" key="4">
    <source>
        <dbReference type="ARBA" id="ARBA00023125"/>
    </source>
</evidence>
<dbReference type="Gene3D" id="1.10.10.10">
    <property type="entry name" value="Winged helix-like DNA-binding domain superfamily/Winged helix DNA-binding domain"/>
    <property type="match status" value="1"/>
</dbReference>
<evidence type="ECO:0000256" key="6">
    <source>
        <dbReference type="RuleBase" id="RU000716"/>
    </source>
</evidence>
<dbReference type="SUPFAM" id="SSF88946">
    <property type="entry name" value="Sigma2 domain of RNA polymerase sigma factors"/>
    <property type="match status" value="1"/>
</dbReference>
<dbReference type="Pfam" id="PF04542">
    <property type="entry name" value="Sigma70_r2"/>
    <property type="match status" value="1"/>
</dbReference>
<feature type="domain" description="RNA polymerase sigma-70 region 2" evidence="7">
    <location>
        <begin position="24"/>
        <end position="88"/>
    </location>
</feature>
<evidence type="ECO:0000313" key="9">
    <source>
        <dbReference type="Proteomes" id="UP000487649"/>
    </source>
</evidence>
<proteinExistence type="inferred from homology"/>
<dbReference type="InterPro" id="IPR036388">
    <property type="entry name" value="WH-like_DNA-bd_sf"/>
</dbReference>
<keyword evidence="5 6" id="KW-0804">Transcription</keyword>
<dbReference type="InterPro" id="IPR007627">
    <property type="entry name" value="RNA_pol_sigma70_r2"/>
</dbReference>
<dbReference type="InterPro" id="IPR000838">
    <property type="entry name" value="RNA_pol_sigma70_ECF_CS"/>
</dbReference>
<evidence type="ECO:0000256" key="2">
    <source>
        <dbReference type="ARBA" id="ARBA00023015"/>
    </source>
</evidence>
<dbReference type="GO" id="GO:0006352">
    <property type="term" value="P:DNA-templated transcription initiation"/>
    <property type="evidence" value="ECO:0007669"/>
    <property type="project" value="InterPro"/>
</dbReference>
<accession>A0A173S1J0</accession>
<dbReference type="OrthoDB" id="9789355at2"/>
<dbReference type="InterPro" id="IPR014284">
    <property type="entry name" value="RNA_pol_sigma-70_dom"/>
</dbReference>